<accession>A0ABD1HFT3</accession>
<gene>
    <name evidence="2" type="ORF">AAHA92_15776</name>
</gene>
<dbReference type="Proteomes" id="UP001567538">
    <property type="component" value="Unassembled WGS sequence"/>
</dbReference>
<proteinExistence type="predicted"/>
<sequence length="90" mass="9789">MRDKFGIHFHHGGSIVKDGGLELYVGGDIAPKVACQKCLQQGHNSRSCKNNLVPKPTKEKGKRGRPRKVRQAQAQLGEAPSSLATQQSQV</sequence>
<dbReference type="AlphaFoldDB" id="A0ABD1HFT3"/>
<feature type="compositionally biased region" description="Basic residues" evidence="1">
    <location>
        <begin position="60"/>
        <end position="70"/>
    </location>
</feature>
<feature type="region of interest" description="Disordered" evidence="1">
    <location>
        <begin position="44"/>
        <end position="90"/>
    </location>
</feature>
<reference evidence="2 3" key="1">
    <citation type="submission" date="2024-06" db="EMBL/GenBank/DDBJ databases">
        <title>A chromosome level genome sequence of Diviner's sage (Salvia divinorum).</title>
        <authorList>
            <person name="Ford S.A."/>
            <person name="Ro D.-K."/>
            <person name="Ness R.W."/>
            <person name="Phillips M.A."/>
        </authorList>
    </citation>
    <scope>NUCLEOTIDE SEQUENCE [LARGE SCALE GENOMIC DNA]</scope>
    <source>
        <strain evidence="2">SAF-2024a</strain>
        <tissue evidence="2">Leaf</tissue>
    </source>
</reference>
<evidence type="ECO:0000313" key="3">
    <source>
        <dbReference type="Proteomes" id="UP001567538"/>
    </source>
</evidence>
<name>A0ABD1HFT3_SALDI</name>
<evidence type="ECO:0008006" key="4">
    <source>
        <dbReference type="Google" id="ProtNLM"/>
    </source>
</evidence>
<evidence type="ECO:0000256" key="1">
    <source>
        <dbReference type="SAM" id="MobiDB-lite"/>
    </source>
</evidence>
<evidence type="ECO:0000313" key="2">
    <source>
        <dbReference type="EMBL" id="KAL1555319.1"/>
    </source>
</evidence>
<dbReference type="EMBL" id="JBEAFC010000006">
    <property type="protein sequence ID" value="KAL1555319.1"/>
    <property type="molecule type" value="Genomic_DNA"/>
</dbReference>
<keyword evidence="3" id="KW-1185">Reference proteome</keyword>
<organism evidence="2 3">
    <name type="scientific">Salvia divinorum</name>
    <name type="common">Maria pastora</name>
    <name type="synonym">Diviner's sage</name>
    <dbReference type="NCBI Taxonomy" id="28513"/>
    <lineage>
        <taxon>Eukaryota</taxon>
        <taxon>Viridiplantae</taxon>
        <taxon>Streptophyta</taxon>
        <taxon>Embryophyta</taxon>
        <taxon>Tracheophyta</taxon>
        <taxon>Spermatophyta</taxon>
        <taxon>Magnoliopsida</taxon>
        <taxon>eudicotyledons</taxon>
        <taxon>Gunneridae</taxon>
        <taxon>Pentapetalae</taxon>
        <taxon>asterids</taxon>
        <taxon>lamiids</taxon>
        <taxon>Lamiales</taxon>
        <taxon>Lamiaceae</taxon>
        <taxon>Nepetoideae</taxon>
        <taxon>Mentheae</taxon>
        <taxon>Salviinae</taxon>
        <taxon>Salvia</taxon>
        <taxon>Salvia subgen. Calosphace</taxon>
    </lineage>
</organism>
<comment type="caution">
    <text evidence="2">The sequence shown here is derived from an EMBL/GenBank/DDBJ whole genome shotgun (WGS) entry which is preliminary data.</text>
</comment>
<protein>
    <recommendedName>
        <fullName evidence="4">CCHC-type domain-containing protein</fullName>
    </recommendedName>
</protein>